<evidence type="ECO:0000256" key="5">
    <source>
        <dbReference type="ARBA" id="ARBA00022725"/>
    </source>
</evidence>
<keyword evidence="3" id="KW-0716">Sensory transduction</keyword>
<dbReference type="AlphaFoldDB" id="A0A834J5A5"/>
<keyword evidence="4 10" id="KW-0812">Transmembrane</keyword>
<organism evidence="11 12">
    <name type="scientific">Vespula germanica</name>
    <name type="common">German yellow jacket</name>
    <name type="synonym">Paravespula germanica</name>
    <dbReference type="NCBI Taxonomy" id="30212"/>
    <lineage>
        <taxon>Eukaryota</taxon>
        <taxon>Metazoa</taxon>
        <taxon>Ecdysozoa</taxon>
        <taxon>Arthropoda</taxon>
        <taxon>Hexapoda</taxon>
        <taxon>Insecta</taxon>
        <taxon>Pterygota</taxon>
        <taxon>Neoptera</taxon>
        <taxon>Endopterygota</taxon>
        <taxon>Hymenoptera</taxon>
        <taxon>Apocrita</taxon>
        <taxon>Aculeata</taxon>
        <taxon>Vespoidea</taxon>
        <taxon>Vespidae</taxon>
        <taxon>Vespinae</taxon>
        <taxon>Vespula</taxon>
    </lineage>
</organism>
<dbReference type="Proteomes" id="UP000617340">
    <property type="component" value="Unassembled WGS sequence"/>
</dbReference>
<dbReference type="InterPro" id="IPR004117">
    <property type="entry name" value="7tm6_olfct_rcpt"/>
</dbReference>
<dbReference type="GO" id="GO:0005549">
    <property type="term" value="F:odorant binding"/>
    <property type="evidence" value="ECO:0007669"/>
    <property type="project" value="InterPro"/>
</dbReference>
<evidence type="ECO:0000256" key="6">
    <source>
        <dbReference type="ARBA" id="ARBA00022989"/>
    </source>
</evidence>
<keyword evidence="7 10" id="KW-0472">Membrane</keyword>
<evidence type="ECO:0000256" key="7">
    <source>
        <dbReference type="ARBA" id="ARBA00023136"/>
    </source>
</evidence>
<evidence type="ECO:0000256" key="2">
    <source>
        <dbReference type="ARBA" id="ARBA00022475"/>
    </source>
</evidence>
<proteinExistence type="predicted"/>
<evidence type="ECO:0000256" key="10">
    <source>
        <dbReference type="SAM" id="Phobius"/>
    </source>
</evidence>
<comment type="caution">
    <text evidence="11">The sequence shown here is derived from an EMBL/GenBank/DDBJ whole genome shotgun (WGS) entry which is preliminary data.</text>
</comment>
<dbReference type="EMBL" id="JACSDZ010000021">
    <property type="protein sequence ID" value="KAF7381742.1"/>
    <property type="molecule type" value="Genomic_DNA"/>
</dbReference>
<dbReference type="PANTHER" id="PTHR21137:SF35">
    <property type="entry name" value="ODORANT RECEPTOR 19A-RELATED"/>
    <property type="match status" value="1"/>
</dbReference>
<accession>A0A834J5A5</accession>
<name>A0A834J5A5_VESGE</name>
<reference evidence="11" key="1">
    <citation type="journal article" date="2020" name="G3 (Bethesda)">
        <title>High-Quality Assemblies for Three Invasive Social Wasps from the &lt;i&gt;Vespula&lt;/i&gt; Genus.</title>
        <authorList>
            <person name="Harrop T.W.R."/>
            <person name="Guhlin J."/>
            <person name="McLaughlin G.M."/>
            <person name="Permina E."/>
            <person name="Stockwell P."/>
            <person name="Gilligan J."/>
            <person name="Le Lec M.F."/>
            <person name="Gruber M.A.M."/>
            <person name="Quinn O."/>
            <person name="Lovegrove M."/>
            <person name="Duncan E.J."/>
            <person name="Remnant E.J."/>
            <person name="Van Eeckhoven J."/>
            <person name="Graham B."/>
            <person name="Knapp R.A."/>
            <person name="Langford K.W."/>
            <person name="Kronenberg Z."/>
            <person name="Press M.O."/>
            <person name="Eacker S.M."/>
            <person name="Wilson-Rankin E.E."/>
            <person name="Purcell J."/>
            <person name="Lester P.J."/>
            <person name="Dearden P.K."/>
        </authorList>
    </citation>
    <scope>NUCLEOTIDE SEQUENCE</scope>
    <source>
        <strain evidence="11">Linc-1</strain>
    </source>
</reference>
<feature type="transmembrane region" description="Helical" evidence="10">
    <location>
        <begin position="38"/>
        <end position="61"/>
    </location>
</feature>
<keyword evidence="5" id="KW-0552">Olfaction</keyword>
<feature type="transmembrane region" description="Helical" evidence="10">
    <location>
        <begin position="125"/>
        <end position="149"/>
    </location>
</feature>
<evidence type="ECO:0008006" key="13">
    <source>
        <dbReference type="Google" id="ProtNLM"/>
    </source>
</evidence>
<sequence>MKFTPEAALRFTKTSVDLLVSWPPSMNTSKKKLFILDVYFWLSFLCAQTLLVLLLNGIYAYRDNFEIMIQSICIVIAIIQMSIKMMACRMQRSSLQSIITEMESIVKLAAPHEKAVLQKYVNRSALLHIFLTFGFYLSSTNIVLGPIFLSQSLPTFAVYPFDTESHPVYEISDSVTVKFQFLVLDIVAIIQLFLNSYPAENLIEMSSTIGLAAYDLNWFDKSRKICKNLYILIQRSQKPVTVSIAGFIPELSLTYYMSFLSSSFSYFTTLRAAVN</sequence>
<evidence type="ECO:0000313" key="11">
    <source>
        <dbReference type="EMBL" id="KAF7381742.1"/>
    </source>
</evidence>
<protein>
    <recommendedName>
        <fullName evidence="13">Odorant receptor</fullName>
    </recommendedName>
</protein>
<dbReference type="PANTHER" id="PTHR21137">
    <property type="entry name" value="ODORANT RECEPTOR"/>
    <property type="match status" value="1"/>
</dbReference>
<dbReference type="GO" id="GO:0007165">
    <property type="term" value="P:signal transduction"/>
    <property type="evidence" value="ECO:0007669"/>
    <property type="project" value="UniProtKB-KW"/>
</dbReference>
<evidence type="ECO:0000256" key="9">
    <source>
        <dbReference type="ARBA" id="ARBA00023224"/>
    </source>
</evidence>
<dbReference type="Pfam" id="PF02949">
    <property type="entry name" value="7tm_6"/>
    <property type="match status" value="1"/>
</dbReference>
<evidence type="ECO:0000256" key="4">
    <source>
        <dbReference type="ARBA" id="ARBA00022692"/>
    </source>
</evidence>
<keyword evidence="9" id="KW-0807">Transducer</keyword>
<comment type="subcellular location">
    <subcellularLocation>
        <location evidence="1">Cell membrane</location>
        <topology evidence="1">Multi-pass membrane protein</topology>
    </subcellularLocation>
</comment>
<dbReference type="GO" id="GO:0004984">
    <property type="term" value="F:olfactory receptor activity"/>
    <property type="evidence" value="ECO:0007669"/>
    <property type="project" value="InterPro"/>
</dbReference>
<dbReference type="GO" id="GO:0005886">
    <property type="term" value="C:plasma membrane"/>
    <property type="evidence" value="ECO:0007669"/>
    <property type="project" value="UniProtKB-SubCell"/>
</dbReference>
<keyword evidence="8" id="KW-0675">Receptor</keyword>
<evidence type="ECO:0000256" key="8">
    <source>
        <dbReference type="ARBA" id="ARBA00023170"/>
    </source>
</evidence>
<feature type="transmembrane region" description="Helical" evidence="10">
    <location>
        <begin position="67"/>
        <end position="87"/>
    </location>
</feature>
<evidence type="ECO:0000313" key="12">
    <source>
        <dbReference type="Proteomes" id="UP000617340"/>
    </source>
</evidence>
<evidence type="ECO:0000256" key="1">
    <source>
        <dbReference type="ARBA" id="ARBA00004651"/>
    </source>
</evidence>
<evidence type="ECO:0000256" key="3">
    <source>
        <dbReference type="ARBA" id="ARBA00022606"/>
    </source>
</evidence>
<keyword evidence="2" id="KW-1003">Cell membrane</keyword>
<gene>
    <name evidence="11" type="ORF">HZH68_015615</name>
</gene>
<keyword evidence="6 10" id="KW-1133">Transmembrane helix</keyword>
<keyword evidence="12" id="KW-1185">Reference proteome</keyword>